<keyword evidence="2" id="KW-0645">Protease</keyword>
<dbReference type="SUPFAM" id="SSF56601">
    <property type="entry name" value="beta-lactamase/transpeptidase-like"/>
    <property type="match status" value="1"/>
</dbReference>
<dbReference type="AlphaFoldDB" id="A0A644WF13"/>
<dbReference type="PANTHER" id="PTHR46825">
    <property type="entry name" value="D-ALANYL-D-ALANINE-CARBOXYPEPTIDASE/ENDOPEPTIDASE AMPH"/>
    <property type="match status" value="1"/>
</dbReference>
<reference evidence="2" key="1">
    <citation type="submission" date="2019-08" db="EMBL/GenBank/DDBJ databases">
        <authorList>
            <person name="Kucharzyk K."/>
            <person name="Murdoch R.W."/>
            <person name="Higgins S."/>
            <person name="Loffler F."/>
        </authorList>
    </citation>
    <scope>NUCLEOTIDE SEQUENCE</scope>
</reference>
<dbReference type="Pfam" id="PF00144">
    <property type="entry name" value="Beta-lactamase"/>
    <property type="match status" value="1"/>
</dbReference>
<feature type="domain" description="Beta-lactamase-related" evidence="1">
    <location>
        <begin position="66"/>
        <end position="402"/>
    </location>
</feature>
<dbReference type="InterPro" id="IPR012338">
    <property type="entry name" value="Beta-lactam/transpept-like"/>
</dbReference>
<name>A0A644WF13_9ZZZZ</name>
<sequence>MKRSRKGNRLKLLVLAAAVVAVISVSAGIKSIKESTEEINEEPQELSLNLLISNNLNQLEETKKLDSQIEKFMRQWQIKGASLAVMKDEKLIYSKGYGWADEQAGIKMEPGHILRIASLSKLITAAGIMKLAEDSLLSLDSKVFGKEGILPFPSDEEIKDPRVRNITIEHLLRHRGGFTLRGGDPMFNTTLMSSRLKMDTIPDNDQIIKYCASGRLGFAPGNGTRYSNLGYVILSRVIEEVTGMSYEEYIKEMILKPAGISDMHIANNLYTEKFQNEVRYYEPSNEPLVEAFDGSGRMVQRCYGGNNIKALQGAGAWVASPSEILLFVASIDGKGGVADIISNQSIGIMTSSTPQILPVGWAKVTSSGEWSRTGTLSGSSALLKYQKNGVSWVLITNTSSWKGARFPRQIDNLVKNGLNKITNWPERNLFDLRILP</sequence>
<comment type="caution">
    <text evidence="2">The sequence shown here is derived from an EMBL/GenBank/DDBJ whole genome shotgun (WGS) entry which is preliminary data.</text>
</comment>
<protein>
    <submittedName>
        <fullName evidence="2">D-aminopeptidase</fullName>
        <ecNumber evidence="2">3.4.11.19</ecNumber>
    </submittedName>
</protein>
<accession>A0A644WF13</accession>
<evidence type="ECO:0000259" key="1">
    <source>
        <dbReference type="Pfam" id="PF00144"/>
    </source>
</evidence>
<proteinExistence type="predicted"/>
<keyword evidence="2" id="KW-0031">Aminopeptidase</keyword>
<dbReference type="EMBL" id="VSSQ01000851">
    <property type="protein sequence ID" value="MPM02189.1"/>
    <property type="molecule type" value="Genomic_DNA"/>
</dbReference>
<dbReference type="PANTHER" id="PTHR46825:SF9">
    <property type="entry name" value="BETA-LACTAMASE-RELATED DOMAIN-CONTAINING PROTEIN"/>
    <property type="match status" value="1"/>
</dbReference>
<gene>
    <name evidence="2" type="primary">dap_18</name>
    <name evidence="2" type="ORF">SDC9_48434</name>
</gene>
<dbReference type="InterPro" id="IPR001466">
    <property type="entry name" value="Beta-lactam-related"/>
</dbReference>
<dbReference type="InterPro" id="IPR050491">
    <property type="entry name" value="AmpC-like"/>
</dbReference>
<keyword evidence="2" id="KW-0378">Hydrolase</keyword>
<dbReference type="GO" id="GO:0004177">
    <property type="term" value="F:aminopeptidase activity"/>
    <property type="evidence" value="ECO:0007669"/>
    <property type="project" value="UniProtKB-KW"/>
</dbReference>
<organism evidence="2">
    <name type="scientific">bioreactor metagenome</name>
    <dbReference type="NCBI Taxonomy" id="1076179"/>
    <lineage>
        <taxon>unclassified sequences</taxon>
        <taxon>metagenomes</taxon>
        <taxon>ecological metagenomes</taxon>
    </lineage>
</organism>
<dbReference type="Gene3D" id="3.40.710.10">
    <property type="entry name" value="DD-peptidase/beta-lactamase superfamily"/>
    <property type="match status" value="1"/>
</dbReference>
<evidence type="ECO:0000313" key="2">
    <source>
        <dbReference type="EMBL" id="MPM02189.1"/>
    </source>
</evidence>
<dbReference type="EC" id="3.4.11.19" evidence="2"/>